<name>A0A0U3L7R0_9BURK</name>
<feature type="binding site" description="covalent" evidence="4">
    <location>
        <position position="212"/>
    </location>
    <ligand>
        <name>heme c</name>
        <dbReference type="ChEBI" id="CHEBI:61717"/>
        <label>2</label>
    </ligand>
</feature>
<evidence type="ECO:0000256" key="3">
    <source>
        <dbReference type="ARBA" id="ARBA00023004"/>
    </source>
</evidence>
<dbReference type="InterPro" id="IPR036909">
    <property type="entry name" value="Cyt_c-like_dom_sf"/>
</dbReference>
<keyword evidence="2 5" id="KW-0479">Metal-binding</keyword>
<feature type="binding site" description="covalent" evidence="4">
    <location>
        <position position="69"/>
    </location>
    <ligand>
        <name>heme c</name>
        <dbReference type="ChEBI" id="CHEBI:61717"/>
        <label>1</label>
    </ligand>
</feature>
<accession>A0A0U3L7R0</accession>
<dbReference type="Proteomes" id="UP000060699">
    <property type="component" value="Chromosome"/>
</dbReference>
<dbReference type="PROSITE" id="PS51007">
    <property type="entry name" value="CYTC"/>
    <property type="match status" value="3"/>
</dbReference>
<dbReference type="SUPFAM" id="SSF46626">
    <property type="entry name" value="Cytochrome c"/>
    <property type="match status" value="3"/>
</dbReference>
<dbReference type="PANTHER" id="PTHR35008:SF4">
    <property type="entry name" value="BLL4482 PROTEIN"/>
    <property type="match status" value="1"/>
</dbReference>
<dbReference type="PATRIC" id="fig|76731.3.peg.2944"/>
<feature type="binding site" description="covalent" evidence="4">
    <location>
        <position position="215"/>
    </location>
    <ligand>
        <name>heme c</name>
        <dbReference type="ChEBI" id="CHEBI:61717"/>
        <label>2</label>
    </ligand>
</feature>
<feature type="binding site" description="covalent" evidence="4">
    <location>
        <position position="66"/>
    </location>
    <ligand>
        <name>heme c</name>
        <dbReference type="ChEBI" id="CHEBI:61717"/>
        <label>1</label>
    </ligand>
</feature>
<evidence type="ECO:0000256" key="5">
    <source>
        <dbReference type="PIRSR" id="PIRSR000018-51"/>
    </source>
</evidence>
<dbReference type="GO" id="GO:0009055">
    <property type="term" value="F:electron transfer activity"/>
    <property type="evidence" value="ECO:0007669"/>
    <property type="project" value="InterPro"/>
</dbReference>
<evidence type="ECO:0000256" key="4">
    <source>
        <dbReference type="PIRSR" id="PIRSR000018-50"/>
    </source>
</evidence>
<feature type="binding site" description="axial binding residue" evidence="5">
    <location>
        <position position="216"/>
    </location>
    <ligand>
        <name>heme c</name>
        <dbReference type="ChEBI" id="CHEBI:61717"/>
        <label>2</label>
    </ligand>
    <ligandPart>
        <name>Fe</name>
        <dbReference type="ChEBI" id="CHEBI:18248"/>
    </ligandPart>
</feature>
<dbReference type="GO" id="GO:0016020">
    <property type="term" value="C:membrane"/>
    <property type="evidence" value="ECO:0007669"/>
    <property type="project" value="InterPro"/>
</dbReference>
<keyword evidence="1 4" id="KW-0349">Heme</keyword>
<dbReference type="KEGG" id="rdp:RD2015_2878"/>
<dbReference type="PIRSF" id="PIRSF000018">
    <property type="entry name" value="Mb_ADH_cyt_c"/>
    <property type="match status" value="1"/>
</dbReference>
<proteinExistence type="predicted"/>
<evidence type="ECO:0000313" key="6">
    <source>
        <dbReference type="EMBL" id="ALV07342.1"/>
    </source>
</evidence>
<dbReference type="GO" id="GO:0005506">
    <property type="term" value="F:iron ion binding"/>
    <property type="evidence" value="ECO:0007669"/>
    <property type="project" value="InterPro"/>
</dbReference>
<keyword evidence="3 5" id="KW-0408">Iron</keyword>
<dbReference type="AlphaFoldDB" id="A0A0U3L7R0"/>
<gene>
    <name evidence="6" type="ORF">RD2015_2878</name>
</gene>
<dbReference type="InterPro" id="IPR051459">
    <property type="entry name" value="Cytochrome_c-type_DH"/>
</dbReference>
<dbReference type="InterPro" id="IPR014353">
    <property type="entry name" value="Membr-bd_ADH_cyt_c"/>
</dbReference>
<dbReference type="Pfam" id="PF00034">
    <property type="entry name" value="Cytochrom_C"/>
    <property type="match status" value="2"/>
</dbReference>
<organism evidence="6 7">
    <name type="scientific">Roseateles depolymerans</name>
    <dbReference type="NCBI Taxonomy" id="76731"/>
    <lineage>
        <taxon>Bacteria</taxon>
        <taxon>Pseudomonadati</taxon>
        <taxon>Pseudomonadota</taxon>
        <taxon>Betaproteobacteria</taxon>
        <taxon>Burkholderiales</taxon>
        <taxon>Sphaerotilaceae</taxon>
        <taxon>Roseateles</taxon>
    </lineage>
</organism>
<keyword evidence="7" id="KW-1185">Reference proteome</keyword>
<protein>
    <submittedName>
        <fullName evidence="6">Alcohol dehydrogenase</fullName>
    </submittedName>
</protein>
<sequence>MKPAVRILPVVSLGAALCAGVLIFLRPAAMSQALSRPLAPNNTGGPNEATTERITRGEYLARAGDCVACHTAPNGKPFAGGRAMPTPFGSLFVPNITPDEETGIGRWKADEFYRMLHTGISRDGSLLYPAMPFASYTKVTREDSDAIFAFLQSLPPVRQKNRPHELKFPFNDRKLLVGWRTLYFKEGEFQPDVKASKQWNRGAYLVQGLGHCAMCHTSINALGGSRQSKAFEGGMIPNQNWYAPSLTSNREAGLGDWPLQDIADLLQVGASHRGTTYGPMAEVVYNSLQYLTDEDVMAMAVYLKSLPMRDAEAPPTPRERLVDPGVMELGRKVYAARCAVCHGTEGVGHPPAFPPLKGNQSITMLSPVNSIRMVLNGGYAPGTFKNPRPYGMPPFSHVLNDEEIAAAVTYIRLAWGNQGTPVTAVQVNELRKILPE</sequence>
<feature type="binding site" description="covalent" evidence="4">
    <location>
        <position position="341"/>
    </location>
    <ligand>
        <name>heme c</name>
        <dbReference type="ChEBI" id="CHEBI:61717"/>
        <label>3</label>
    </ligand>
</feature>
<feature type="binding site" description="covalent" evidence="4">
    <location>
        <position position="338"/>
    </location>
    <ligand>
        <name>heme c</name>
        <dbReference type="ChEBI" id="CHEBI:61717"/>
        <label>3</label>
    </ligand>
</feature>
<dbReference type="GO" id="GO:0020037">
    <property type="term" value="F:heme binding"/>
    <property type="evidence" value="ECO:0007669"/>
    <property type="project" value="InterPro"/>
</dbReference>
<dbReference type="InterPro" id="IPR009056">
    <property type="entry name" value="Cyt_c-like_dom"/>
</dbReference>
<dbReference type="GO" id="GO:0016614">
    <property type="term" value="F:oxidoreductase activity, acting on CH-OH group of donors"/>
    <property type="evidence" value="ECO:0007669"/>
    <property type="project" value="InterPro"/>
</dbReference>
<dbReference type="Gene3D" id="1.10.760.10">
    <property type="entry name" value="Cytochrome c-like domain"/>
    <property type="match status" value="2"/>
</dbReference>
<evidence type="ECO:0000313" key="7">
    <source>
        <dbReference type="Proteomes" id="UP000060699"/>
    </source>
</evidence>
<dbReference type="STRING" id="76731.RD2015_2878"/>
<evidence type="ECO:0000256" key="1">
    <source>
        <dbReference type="ARBA" id="ARBA00022617"/>
    </source>
</evidence>
<reference evidence="6 7" key="1">
    <citation type="submission" date="2015-12" db="EMBL/GenBank/DDBJ databases">
        <title>Complete genome of Roseateles depolymerans KCTC 42856.</title>
        <authorList>
            <person name="Kim K.M."/>
        </authorList>
    </citation>
    <scope>NUCLEOTIDE SEQUENCE [LARGE SCALE GENOMIC DNA]</scope>
    <source>
        <strain evidence="6 7">KCTC 42856</strain>
    </source>
</reference>
<feature type="binding site" description="axial binding residue" evidence="5">
    <location>
        <position position="342"/>
    </location>
    <ligand>
        <name>heme c</name>
        <dbReference type="ChEBI" id="CHEBI:61717"/>
        <label>3</label>
    </ligand>
    <ligandPart>
        <name>Fe</name>
        <dbReference type="ChEBI" id="CHEBI:18248"/>
    </ligandPart>
</feature>
<evidence type="ECO:0000256" key="2">
    <source>
        <dbReference type="ARBA" id="ARBA00022723"/>
    </source>
</evidence>
<comment type="cofactor">
    <cofactor evidence="4">
        <name>heme c</name>
        <dbReference type="ChEBI" id="CHEBI:61717"/>
    </cofactor>
    <text evidence="4">Binds 3 heme c groups covalently per subunit.</text>
</comment>
<dbReference type="EMBL" id="CP013729">
    <property type="protein sequence ID" value="ALV07342.1"/>
    <property type="molecule type" value="Genomic_DNA"/>
</dbReference>
<dbReference type="PANTHER" id="PTHR35008">
    <property type="entry name" value="BLL4482 PROTEIN-RELATED"/>
    <property type="match status" value="1"/>
</dbReference>
<feature type="binding site" description="axial binding residue" evidence="5">
    <location>
        <position position="70"/>
    </location>
    <ligand>
        <name>heme c</name>
        <dbReference type="ChEBI" id="CHEBI:61717"/>
        <label>1</label>
    </ligand>
    <ligandPart>
        <name>Fe</name>
        <dbReference type="ChEBI" id="CHEBI:18248"/>
    </ligandPart>
</feature>